<dbReference type="InterPro" id="IPR036770">
    <property type="entry name" value="Ankyrin_rpt-contain_sf"/>
</dbReference>
<reference evidence="2" key="2">
    <citation type="submission" date="2024-06" db="UniProtKB">
        <authorList>
            <consortium name="EnsemblMetazoa"/>
        </authorList>
    </citation>
    <scope>IDENTIFICATION</scope>
</reference>
<keyword evidence="3" id="KW-1185">Reference proteome</keyword>
<dbReference type="InterPro" id="IPR051616">
    <property type="entry name" value="Cul2-RING_E3_ligase_SR"/>
</dbReference>
<evidence type="ECO:0000313" key="3">
    <source>
        <dbReference type="Proteomes" id="UP000007879"/>
    </source>
</evidence>
<sequence>HSTQPIIVNPGVHDLELKVDQVSKLRDIANELQDKFDYLVLAVKKSLENNSIDIEDAKMLIHGCLKRKARVVSQLLPCINILKKVNDFKSFFEFLSEYDFIGYLNYKLLKKLSKLVKDDNEINRYFVEYEKEYAKLLSAAAFQEFIPFFEKQSDLSPTAPLGLPYVSFCVEKPDSFTSAHDCLSTFDEFSWSQDMFLKQLQKKCIIITYAILPYVLDDVMRDLKDPVILKKLEDNDIRVVELPQEEEDFEGKKEDPQIESTAAKIEPKVDASSIMQTTSLEGKISTTSTTTLRPETASIGKEVKSSSLGRDLIKSIESDTKPEEVIGLLEAGADPNVTKHSFGGTPALIMAIEKGNTDIVKLLLEKGANPNATKYKSGSNPALIVAIEKNNIGVVDVLLEKGADPNIGFDTYKGTPLHHASETGDANIIKLLITKGNADVNAVDERKRTPLFHAIESGSVEAVDILLTNGAKTDVVSEYDGTPLHCASKTGNANMMQLLITNKKAVVDAVDKRKRTPLFNAVNSGSIEAVDILLTNGARTDVVSEDGETLLHCAGESGKVEMLEFWIKRGEYDVNIQDKRKRTPLLNAVKSGSVEAVDILLINGARTDVVSD</sequence>
<feature type="repeat" description="ANK" evidence="1">
    <location>
        <begin position="446"/>
        <end position="478"/>
    </location>
</feature>
<dbReference type="PANTHER" id="PTHR46224:SF64">
    <property type="entry name" value="IQ MOTIF AND ANKYRIN REPEAT DOMAIN-CONTAINING PROTEIN 1"/>
    <property type="match status" value="1"/>
</dbReference>
<dbReference type="Pfam" id="PF00023">
    <property type="entry name" value="Ank"/>
    <property type="match status" value="1"/>
</dbReference>
<dbReference type="PROSITE" id="PS50297">
    <property type="entry name" value="ANK_REP_REGION"/>
    <property type="match status" value="5"/>
</dbReference>
<dbReference type="Proteomes" id="UP000007879">
    <property type="component" value="Unassembled WGS sequence"/>
</dbReference>
<dbReference type="PROSITE" id="PS50088">
    <property type="entry name" value="ANK_REPEAT"/>
    <property type="match status" value="5"/>
</dbReference>
<dbReference type="InterPro" id="IPR002110">
    <property type="entry name" value="Ankyrin_rpt"/>
</dbReference>
<protein>
    <submittedName>
        <fullName evidence="2">Uncharacterized protein</fullName>
    </submittedName>
</protein>
<feature type="repeat" description="ANK" evidence="1">
    <location>
        <begin position="580"/>
        <end position="612"/>
    </location>
</feature>
<keyword evidence="1" id="KW-0040">ANK repeat</keyword>
<feature type="repeat" description="ANK" evidence="1">
    <location>
        <begin position="513"/>
        <end position="545"/>
    </location>
</feature>
<dbReference type="Gene3D" id="1.25.40.20">
    <property type="entry name" value="Ankyrin repeat-containing domain"/>
    <property type="match status" value="3"/>
</dbReference>
<organism evidence="2 3">
    <name type="scientific">Amphimedon queenslandica</name>
    <name type="common">Sponge</name>
    <dbReference type="NCBI Taxonomy" id="400682"/>
    <lineage>
        <taxon>Eukaryota</taxon>
        <taxon>Metazoa</taxon>
        <taxon>Porifera</taxon>
        <taxon>Demospongiae</taxon>
        <taxon>Heteroscleromorpha</taxon>
        <taxon>Haplosclerida</taxon>
        <taxon>Niphatidae</taxon>
        <taxon>Amphimedon</taxon>
    </lineage>
</organism>
<dbReference type="Pfam" id="PF12796">
    <property type="entry name" value="Ank_2"/>
    <property type="match status" value="3"/>
</dbReference>
<dbReference type="EnsemblMetazoa" id="XM_020005610.1">
    <property type="protein sequence ID" value="XP_019861169.1"/>
    <property type="gene ID" value="LOC105315262"/>
</dbReference>
<dbReference type="SUPFAM" id="SSF48403">
    <property type="entry name" value="Ankyrin repeat"/>
    <property type="match status" value="2"/>
</dbReference>
<evidence type="ECO:0000256" key="1">
    <source>
        <dbReference type="PROSITE-ProRule" id="PRU00023"/>
    </source>
</evidence>
<evidence type="ECO:0000313" key="2">
    <source>
        <dbReference type="EnsemblMetazoa" id="XP_019861169.1"/>
    </source>
</evidence>
<dbReference type="GeneID" id="105315262"/>
<proteinExistence type="predicted"/>
<dbReference type="PANTHER" id="PTHR46224">
    <property type="entry name" value="ANKYRIN REPEAT FAMILY PROTEIN"/>
    <property type="match status" value="1"/>
</dbReference>
<dbReference type="KEGG" id="aqu:105315262"/>
<reference evidence="3" key="1">
    <citation type="journal article" date="2010" name="Nature">
        <title>The Amphimedon queenslandica genome and the evolution of animal complexity.</title>
        <authorList>
            <person name="Srivastava M."/>
            <person name="Simakov O."/>
            <person name="Chapman J."/>
            <person name="Fahey B."/>
            <person name="Gauthier M.E."/>
            <person name="Mitros T."/>
            <person name="Richards G.S."/>
            <person name="Conaco C."/>
            <person name="Dacre M."/>
            <person name="Hellsten U."/>
            <person name="Larroux C."/>
            <person name="Putnam N.H."/>
            <person name="Stanke M."/>
            <person name="Adamska M."/>
            <person name="Darling A."/>
            <person name="Degnan S.M."/>
            <person name="Oakley T.H."/>
            <person name="Plachetzki D.C."/>
            <person name="Zhai Y."/>
            <person name="Adamski M."/>
            <person name="Calcino A."/>
            <person name="Cummins S.F."/>
            <person name="Goodstein D.M."/>
            <person name="Harris C."/>
            <person name="Jackson D.J."/>
            <person name="Leys S.P."/>
            <person name="Shu S."/>
            <person name="Woodcroft B.J."/>
            <person name="Vervoort M."/>
            <person name="Kosik K.S."/>
            <person name="Manning G."/>
            <person name="Degnan B.M."/>
            <person name="Rokhsar D.S."/>
        </authorList>
    </citation>
    <scope>NUCLEOTIDE SEQUENCE [LARGE SCALE GENOMIC DNA]</scope>
</reference>
<accession>A0AAN0JVH5</accession>
<name>A0AAN0JVH5_AMPQE</name>
<dbReference type="AlphaFoldDB" id="A0AAN0JVH5"/>
<dbReference type="SMART" id="SM00248">
    <property type="entry name" value="ANK"/>
    <property type="match status" value="8"/>
</dbReference>
<feature type="repeat" description="ANK" evidence="1">
    <location>
        <begin position="343"/>
        <end position="375"/>
    </location>
</feature>
<feature type="repeat" description="ANK" evidence="1">
    <location>
        <begin position="412"/>
        <end position="436"/>
    </location>
</feature>
<dbReference type="RefSeq" id="XP_019861169.1">
    <property type="nucleotide sequence ID" value="XM_020005610.1"/>
</dbReference>